<dbReference type="RefSeq" id="WP_131608388.1">
    <property type="nucleotide sequence ID" value="NZ_SJSM01000004.1"/>
</dbReference>
<name>A0A4V6N5X2_9SPHI</name>
<organism evidence="1 2">
    <name type="scientific">Pedobacter hiemivivus</name>
    <dbReference type="NCBI Taxonomy" id="2530454"/>
    <lineage>
        <taxon>Bacteria</taxon>
        <taxon>Pseudomonadati</taxon>
        <taxon>Bacteroidota</taxon>
        <taxon>Sphingobacteriia</taxon>
        <taxon>Sphingobacteriales</taxon>
        <taxon>Sphingobacteriaceae</taxon>
        <taxon>Pedobacter</taxon>
    </lineage>
</organism>
<keyword evidence="2" id="KW-1185">Reference proteome</keyword>
<sequence length="460" mass="52025">MNLIKALVIISIFSSCSSVFHLTDWHGSSIPGHSQASFAHFNGKETGSIYLEKSDQLHLSYNNTTDKGTLEVVVCKKNASIWKKTFSGKADSGKISLTITDPGTYSVDIIGTRAKGKFDIKYKRIPSKNITIRINKNIELFGLMMQLNLREDLEANNDSLMIDGRSIAVKDRFRLTINNYIKYQKFDKSKIMDIYRSYSSKGYFNDFFIGFLLQVDEVPFAKINSRTDKDVIRSFSKSGNYNSAEIDAAKFLNDLNSFYKEVEFAKYLEENDSYYRKISGDVIKNLPPSNFLPMMEAFYQKSFNAYCLVPSLNIPAGMGFGIGNKNSLSIYNTFGPFASPSLDSSPVDLGFDYPLKIQGLSIHEFGHSFVNPAIDKVPNELIISTKHLFSPIKDAMAKQSYRSWKVCLYEHFVRAGEVILAEKLGNKLDAQKVLDDAVKRQFHCCQAANLHTEYWDVSIL</sequence>
<dbReference type="InterPro" id="IPR032560">
    <property type="entry name" value="DUF4932"/>
</dbReference>
<dbReference type="EMBL" id="SJSM01000004">
    <property type="protein sequence ID" value="TCC96976.1"/>
    <property type="molecule type" value="Genomic_DNA"/>
</dbReference>
<gene>
    <name evidence="1" type="ORF">EZ444_08940</name>
</gene>
<evidence type="ECO:0000313" key="1">
    <source>
        <dbReference type="EMBL" id="TCC96976.1"/>
    </source>
</evidence>
<dbReference type="AlphaFoldDB" id="A0A4V6N5X2"/>
<comment type="caution">
    <text evidence="1">The sequence shown here is derived from an EMBL/GenBank/DDBJ whole genome shotgun (WGS) entry which is preliminary data.</text>
</comment>
<proteinExistence type="predicted"/>
<dbReference type="OrthoDB" id="6402335at2"/>
<evidence type="ECO:0000313" key="2">
    <source>
        <dbReference type="Proteomes" id="UP000291117"/>
    </source>
</evidence>
<dbReference type="Proteomes" id="UP000291117">
    <property type="component" value="Unassembled WGS sequence"/>
</dbReference>
<protein>
    <submittedName>
        <fullName evidence="1">DUF4932 domain-containing protein</fullName>
    </submittedName>
</protein>
<accession>A0A4V6N5X2</accession>
<reference evidence="1 2" key="1">
    <citation type="submission" date="2019-02" db="EMBL/GenBank/DDBJ databases">
        <title>Pedobacter sp. RP-3-8 sp. nov., isolated from Arctic soil.</title>
        <authorList>
            <person name="Dahal R.H."/>
        </authorList>
    </citation>
    <scope>NUCLEOTIDE SEQUENCE [LARGE SCALE GENOMIC DNA]</scope>
    <source>
        <strain evidence="1 2">RP-3-8</strain>
    </source>
</reference>
<dbReference type="Pfam" id="PF16286">
    <property type="entry name" value="DUF4932"/>
    <property type="match status" value="1"/>
</dbReference>
<dbReference type="PROSITE" id="PS51257">
    <property type="entry name" value="PROKAR_LIPOPROTEIN"/>
    <property type="match status" value="1"/>
</dbReference>